<dbReference type="AlphaFoldDB" id="A0A955RH95"/>
<feature type="transmembrane region" description="Helical" evidence="1">
    <location>
        <begin position="7"/>
        <end position="25"/>
    </location>
</feature>
<evidence type="ECO:0000313" key="2">
    <source>
        <dbReference type="EMBL" id="MCA9381703.1"/>
    </source>
</evidence>
<reference evidence="2" key="1">
    <citation type="submission" date="2020-04" db="EMBL/GenBank/DDBJ databases">
        <authorList>
            <person name="Zhang T."/>
        </authorList>
    </citation>
    <scope>NUCLEOTIDE SEQUENCE</scope>
    <source>
        <strain evidence="2">HKST-UBA13</strain>
    </source>
</reference>
<keyword evidence="1" id="KW-0472">Membrane</keyword>
<feature type="transmembrane region" description="Helical" evidence="1">
    <location>
        <begin position="116"/>
        <end position="133"/>
    </location>
</feature>
<dbReference type="EMBL" id="JAGQLJ010000162">
    <property type="protein sequence ID" value="MCA9381703.1"/>
    <property type="molecule type" value="Genomic_DNA"/>
</dbReference>
<keyword evidence="1" id="KW-1133">Transmembrane helix</keyword>
<reference evidence="2" key="2">
    <citation type="journal article" date="2021" name="Microbiome">
        <title>Successional dynamics and alternative stable states in a saline activated sludge microbial community over 9 years.</title>
        <authorList>
            <person name="Wang Y."/>
            <person name="Ye J."/>
            <person name="Ju F."/>
            <person name="Liu L."/>
            <person name="Boyd J.A."/>
            <person name="Deng Y."/>
            <person name="Parks D.H."/>
            <person name="Jiang X."/>
            <person name="Yin X."/>
            <person name="Woodcroft B.J."/>
            <person name="Tyson G.W."/>
            <person name="Hugenholtz P."/>
            <person name="Polz M.F."/>
            <person name="Zhang T."/>
        </authorList>
    </citation>
    <scope>NUCLEOTIDE SEQUENCE</scope>
    <source>
        <strain evidence="2">HKST-UBA13</strain>
    </source>
</reference>
<feature type="transmembrane region" description="Helical" evidence="1">
    <location>
        <begin position="73"/>
        <end position="95"/>
    </location>
</feature>
<sequence length="184" mass="20766">MFIRQIAVLLGLGIMLLLLGFYFVSVTSPFDNAKLQEYIEKNEIAQTDDENLNNIISELIQENKSIYYFSNNAFIAFIIFTLVITCFAAVGHLFIDKLFFREFYETASIYIALRRGLLIALSFFAAIYLSLSGSPTLEIIFSVAIIIAIELLFTIFLQEPLSKLFVTHHKKIAETPSALDSAVS</sequence>
<dbReference type="Proteomes" id="UP000775877">
    <property type="component" value="Unassembled WGS sequence"/>
</dbReference>
<organism evidence="2 3">
    <name type="scientific">Candidatus Dojkabacteria bacterium</name>
    <dbReference type="NCBI Taxonomy" id="2099670"/>
    <lineage>
        <taxon>Bacteria</taxon>
        <taxon>Candidatus Dojkabacteria</taxon>
    </lineage>
</organism>
<proteinExistence type="predicted"/>
<evidence type="ECO:0000256" key="1">
    <source>
        <dbReference type="SAM" id="Phobius"/>
    </source>
</evidence>
<protein>
    <submittedName>
        <fullName evidence="2">Uncharacterized protein</fullName>
    </submittedName>
</protein>
<keyword evidence="1" id="KW-0812">Transmembrane</keyword>
<gene>
    <name evidence="2" type="ORF">KC678_05535</name>
</gene>
<feature type="transmembrane region" description="Helical" evidence="1">
    <location>
        <begin position="139"/>
        <end position="157"/>
    </location>
</feature>
<accession>A0A955RH95</accession>
<name>A0A955RH95_9BACT</name>
<comment type="caution">
    <text evidence="2">The sequence shown here is derived from an EMBL/GenBank/DDBJ whole genome shotgun (WGS) entry which is preliminary data.</text>
</comment>
<evidence type="ECO:0000313" key="3">
    <source>
        <dbReference type="Proteomes" id="UP000775877"/>
    </source>
</evidence>